<sequence length="77" mass="8307">MHLLLPFLVRVSVCHFLPPVRVGSVRASSSVNILHTPHLGTSTHAYTLATFRILSRLKRQIGTTQGGADGMLVAATE</sequence>
<feature type="signal peptide" evidence="1">
    <location>
        <begin position="1"/>
        <end position="16"/>
    </location>
</feature>
<evidence type="ECO:0000256" key="1">
    <source>
        <dbReference type="SAM" id="SignalP"/>
    </source>
</evidence>
<protein>
    <recommendedName>
        <fullName evidence="4">Secreted protein</fullName>
    </recommendedName>
</protein>
<comment type="caution">
    <text evidence="2">The sequence shown here is derived from an EMBL/GenBank/DDBJ whole genome shotgun (WGS) entry which is preliminary data.</text>
</comment>
<organism evidence="2 3">
    <name type="scientific">Protopolystoma xenopodis</name>
    <dbReference type="NCBI Taxonomy" id="117903"/>
    <lineage>
        <taxon>Eukaryota</taxon>
        <taxon>Metazoa</taxon>
        <taxon>Spiralia</taxon>
        <taxon>Lophotrochozoa</taxon>
        <taxon>Platyhelminthes</taxon>
        <taxon>Monogenea</taxon>
        <taxon>Polyopisthocotylea</taxon>
        <taxon>Polystomatidea</taxon>
        <taxon>Polystomatidae</taxon>
        <taxon>Protopolystoma</taxon>
    </lineage>
</organism>
<keyword evidence="3" id="KW-1185">Reference proteome</keyword>
<reference evidence="2" key="1">
    <citation type="submission" date="2018-11" db="EMBL/GenBank/DDBJ databases">
        <authorList>
            <consortium name="Pathogen Informatics"/>
        </authorList>
    </citation>
    <scope>NUCLEOTIDE SEQUENCE</scope>
</reference>
<gene>
    <name evidence="2" type="ORF">PXEA_LOCUS793</name>
</gene>
<evidence type="ECO:0000313" key="3">
    <source>
        <dbReference type="Proteomes" id="UP000784294"/>
    </source>
</evidence>
<keyword evidence="1" id="KW-0732">Signal</keyword>
<dbReference type="EMBL" id="CAAALY010001548">
    <property type="protein sequence ID" value="VEL07353.1"/>
    <property type="molecule type" value="Genomic_DNA"/>
</dbReference>
<accession>A0A448WB10</accession>
<evidence type="ECO:0008006" key="4">
    <source>
        <dbReference type="Google" id="ProtNLM"/>
    </source>
</evidence>
<dbReference type="Proteomes" id="UP000784294">
    <property type="component" value="Unassembled WGS sequence"/>
</dbReference>
<dbReference type="AlphaFoldDB" id="A0A448WB10"/>
<name>A0A448WB10_9PLAT</name>
<evidence type="ECO:0000313" key="2">
    <source>
        <dbReference type="EMBL" id="VEL07353.1"/>
    </source>
</evidence>
<proteinExistence type="predicted"/>
<feature type="chain" id="PRO_5019475748" description="Secreted protein" evidence="1">
    <location>
        <begin position="17"/>
        <end position="77"/>
    </location>
</feature>